<organism evidence="3 4">
    <name type="scientific">Drosophila navojoa</name>
    <name type="common">Fruit fly</name>
    <dbReference type="NCBI Taxonomy" id="7232"/>
    <lineage>
        <taxon>Eukaryota</taxon>
        <taxon>Metazoa</taxon>
        <taxon>Ecdysozoa</taxon>
        <taxon>Arthropoda</taxon>
        <taxon>Hexapoda</taxon>
        <taxon>Insecta</taxon>
        <taxon>Pterygota</taxon>
        <taxon>Neoptera</taxon>
        <taxon>Endopterygota</taxon>
        <taxon>Diptera</taxon>
        <taxon>Brachycera</taxon>
        <taxon>Muscomorpha</taxon>
        <taxon>Ephydroidea</taxon>
        <taxon>Drosophilidae</taxon>
        <taxon>Drosophila</taxon>
    </lineage>
</organism>
<evidence type="ECO:0000313" key="3">
    <source>
        <dbReference type="EMBL" id="TDG51475.1"/>
    </source>
</evidence>
<gene>
    <name evidence="3" type="ORF">AWZ03_001935</name>
</gene>
<dbReference type="EMBL" id="LSRL02000008">
    <property type="protein sequence ID" value="TDG51475.1"/>
    <property type="molecule type" value="Genomic_DNA"/>
</dbReference>
<feature type="compositionally biased region" description="Basic residues" evidence="1">
    <location>
        <begin position="123"/>
        <end position="133"/>
    </location>
</feature>
<evidence type="ECO:0000256" key="2">
    <source>
        <dbReference type="SAM" id="SignalP"/>
    </source>
</evidence>
<name>A0A484BUB9_DRONA</name>
<evidence type="ECO:0008006" key="5">
    <source>
        <dbReference type="Google" id="ProtNLM"/>
    </source>
</evidence>
<evidence type="ECO:0000256" key="1">
    <source>
        <dbReference type="SAM" id="MobiDB-lite"/>
    </source>
</evidence>
<dbReference type="AlphaFoldDB" id="A0A484BUB9"/>
<keyword evidence="2" id="KW-0732">Signal</keyword>
<protein>
    <recommendedName>
        <fullName evidence="5">Secreted protein</fullName>
    </recommendedName>
</protein>
<reference evidence="3 4" key="1">
    <citation type="journal article" date="2019" name="J. Hered.">
        <title>An Improved Genome Assembly for Drosophila navojoa, the Basal Species in the mojavensis Cluster.</title>
        <authorList>
            <person name="Vanderlinde T."/>
            <person name="Dupim E.G."/>
            <person name="Nazario-Yepiz N.O."/>
            <person name="Carvalho A.B."/>
        </authorList>
    </citation>
    <scope>NUCLEOTIDE SEQUENCE [LARGE SCALE GENOMIC DNA]</scope>
    <source>
        <strain evidence="3">Navoj_Jal97</strain>
        <tissue evidence="3">Whole organism</tissue>
    </source>
</reference>
<feature type="compositionally biased region" description="Basic and acidic residues" evidence="1">
    <location>
        <begin position="100"/>
        <end position="113"/>
    </location>
</feature>
<proteinExistence type="predicted"/>
<sequence>MGGRLLWLAAQMMLVVVVLWWHSIHSDSDLDSDSNWDCGCDFGCLKELRMLATGVDCTAKKRRCVKNSTRLDSPEGHKRSSDAVRFGLLMLPQDLTALMSEDRGQATAGRRDGGTAQRQGQCGRRRDRIRQCP</sequence>
<feature type="signal peptide" evidence="2">
    <location>
        <begin position="1"/>
        <end position="26"/>
    </location>
</feature>
<feature type="region of interest" description="Disordered" evidence="1">
    <location>
        <begin position="100"/>
        <end position="133"/>
    </location>
</feature>
<comment type="caution">
    <text evidence="3">The sequence shown here is derived from an EMBL/GenBank/DDBJ whole genome shotgun (WGS) entry which is preliminary data.</text>
</comment>
<evidence type="ECO:0000313" key="4">
    <source>
        <dbReference type="Proteomes" id="UP000295192"/>
    </source>
</evidence>
<accession>A0A484BUB9</accession>
<feature type="chain" id="PRO_5019858914" description="Secreted protein" evidence="2">
    <location>
        <begin position="27"/>
        <end position="133"/>
    </location>
</feature>
<keyword evidence="4" id="KW-1185">Reference proteome</keyword>
<dbReference type="Proteomes" id="UP000295192">
    <property type="component" value="Unassembled WGS sequence"/>
</dbReference>